<sequence length="370" mass="41320">MTASRMTSGLVLKYRNGLRFFIWRGYATVLSVSSWFSLTAPLDSIETLPAPPCLSDIFLVDLDQRRRGRLKRCCGEFRKQLLLEASFMSSTAMRTQTSLPSYALLFFALLTFGITWCVIGGYIYFPEQATATFGEISGGHPLYFLATWAPGIAGFLLVLAFGGVRGLRAFLSRLLYWRCAPVWWAFILIGIPAVFMIGSLIKSGPLLAPILPEGVDAMVALMVMMLFLGPMEEFGWRGVAQPLLQRHIAPFWAGAIIGAAWGFWHLPAFYLAGVVYENWSFLPFFIGNVTLAILVTPIFNASRGSLLLPMLFHWQLINPFWPDAQPYDTWILVVVAVVVVWLTRKTMFSRNGTVTEVILPARDAAPQLAE</sequence>
<evidence type="ECO:0000259" key="2">
    <source>
        <dbReference type="Pfam" id="PF02517"/>
    </source>
</evidence>
<dbReference type="InterPro" id="IPR003675">
    <property type="entry name" value="Rce1/LyrA-like_dom"/>
</dbReference>
<dbReference type="EC" id="3.4.-.-" evidence="3"/>
<feature type="domain" description="CAAX prenyl protease 2/Lysostaphin resistance protein A-like" evidence="2">
    <location>
        <begin position="217"/>
        <end position="314"/>
    </location>
</feature>
<protein>
    <submittedName>
        <fullName evidence="3">CPBP family intramembrane glutamic endopeptidase</fullName>
        <ecNumber evidence="3">3.4.-.-</ecNumber>
    </submittedName>
</protein>
<dbReference type="EMBL" id="JBHTKR010000005">
    <property type="protein sequence ID" value="MFD1195447.1"/>
    <property type="molecule type" value="Genomic_DNA"/>
</dbReference>
<reference evidence="4" key="1">
    <citation type="journal article" date="2019" name="Int. J. Syst. Evol. Microbiol.">
        <title>The Global Catalogue of Microorganisms (GCM) 10K type strain sequencing project: providing services to taxonomists for standard genome sequencing and annotation.</title>
        <authorList>
            <consortium name="The Broad Institute Genomics Platform"/>
            <consortium name="The Broad Institute Genome Sequencing Center for Infectious Disease"/>
            <person name="Wu L."/>
            <person name="Ma J."/>
        </authorList>
    </citation>
    <scope>NUCLEOTIDE SEQUENCE [LARGE SCALE GENOMIC DNA]</scope>
    <source>
        <strain evidence="4">CCUG 55328</strain>
    </source>
</reference>
<accession>A0ABW3THF9</accession>
<feature type="transmembrane region" description="Helical" evidence="1">
    <location>
        <begin position="249"/>
        <end position="273"/>
    </location>
</feature>
<organism evidence="3 4">
    <name type="scientific">Seohaeicola saemankumensis</name>
    <dbReference type="NCBI Taxonomy" id="481181"/>
    <lineage>
        <taxon>Bacteria</taxon>
        <taxon>Pseudomonadati</taxon>
        <taxon>Pseudomonadota</taxon>
        <taxon>Alphaproteobacteria</taxon>
        <taxon>Rhodobacterales</taxon>
        <taxon>Roseobacteraceae</taxon>
        <taxon>Seohaeicola</taxon>
    </lineage>
</organism>
<evidence type="ECO:0000313" key="3">
    <source>
        <dbReference type="EMBL" id="MFD1195447.1"/>
    </source>
</evidence>
<feature type="transmembrane region" description="Helical" evidence="1">
    <location>
        <begin position="327"/>
        <end position="343"/>
    </location>
</feature>
<proteinExistence type="predicted"/>
<evidence type="ECO:0000313" key="4">
    <source>
        <dbReference type="Proteomes" id="UP001597151"/>
    </source>
</evidence>
<dbReference type="RefSeq" id="WP_380793312.1">
    <property type="nucleotide sequence ID" value="NZ_JBHTKR010000005.1"/>
</dbReference>
<keyword evidence="4" id="KW-1185">Reference proteome</keyword>
<feature type="transmembrane region" description="Helical" evidence="1">
    <location>
        <begin position="279"/>
        <end position="299"/>
    </location>
</feature>
<dbReference type="Pfam" id="PF02517">
    <property type="entry name" value="Rce1-like"/>
    <property type="match status" value="1"/>
</dbReference>
<keyword evidence="1" id="KW-1133">Transmembrane helix</keyword>
<dbReference type="GO" id="GO:0016787">
    <property type="term" value="F:hydrolase activity"/>
    <property type="evidence" value="ECO:0007669"/>
    <property type="project" value="UniProtKB-KW"/>
</dbReference>
<comment type="caution">
    <text evidence="3">The sequence shown here is derived from an EMBL/GenBank/DDBJ whole genome shotgun (WGS) entry which is preliminary data.</text>
</comment>
<gene>
    <name evidence="3" type="ORF">ACFQ3C_12280</name>
</gene>
<keyword evidence="3" id="KW-0378">Hydrolase</keyword>
<feature type="transmembrane region" description="Helical" evidence="1">
    <location>
        <begin position="207"/>
        <end position="228"/>
    </location>
</feature>
<feature type="transmembrane region" description="Helical" evidence="1">
    <location>
        <begin position="145"/>
        <end position="164"/>
    </location>
</feature>
<feature type="transmembrane region" description="Helical" evidence="1">
    <location>
        <begin position="21"/>
        <end position="38"/>
    </location>
</feature>
<feature type="transmembrane region" description="Helical" evidence="1">
    <location>
        <begin position="102"/>
        <end position="125"/>
    </location>
</feature>
<feature type="transmembrane region" description="Helical" evidence="1">
    <location>
        <begin position="176"/>
        <end position="201"/>
    </location>
</feature>
<keyword evidence="1" id="KW-0472">Membrane</keyword>
<keyword evidence="1" id="KW-0812">Transmembrane</keyword>
<name>A0ABW3THF9_9RHOB</name>
<evidence type="ECO:0000256" key="1">
    <source>
        <dbReference type="SAM" id="Phobius"/>
    </source>
</evidence>
<dbReference type="Proteomes" id="UP001597151">
    <property type="component" value="Unassembled WGS sequence"/>
</dbReference>